<keyword evidence="3" id="KW-1185">Reference proteome</keyword>
<dbReference type="AlphaFoldDB" id="A0A172UJU2"/>
<name>A0A172UJU2_9MYCO</name>
<keyword evidence="1" id="KW-0812">Transmembrane</keyword>
<reference evidence="2 3" key="1">
    <citation type="submission" date="2016-05" db="EMBL/GenBank/DDBJ databases">
        <title>Complete genome sequence of a phthalic acid esters degrading Mycobacterium sp. YC-RL4.</title>
        <authorList>
            <person name="Ren L."/>
            <person name="Fan S."/>
            <person name="Ruth N."/>
            <person name="Jia Y."/>
            <person name="Wang J."/>
            <person name="Qiao C."/>
        </authorList>
    </citation>
    <scope>NUCLEOTIDE SEQUENCE [LARGE SCALE GENOMIC DNA]</scope>
    <source>
        <strain evidence="2 3">YC-RL4</strain>
    </source>
</reference>
<dbReference type="RefSeq" id="WP_067993402.1">
    <property type="nucleotide sequence ID" value="NZ_CP015596.1"/>
</dbReference>
<feature type="transmembrane region" description="Helical" evidence="1">
    <location>
        <begin position="58"/>
        <end position="76"/>
    </location>
</feature>
<dbReference type="OrthoDB" id="4967011at2"/>
<evidence type="ECO:0000313" key="3">
    <source>
        <dbReference type="Proteomes" id="UP000077143"/>
    </source>
</evidence>
<dbReference type="EMBL" id="CP015596">
    <property type="protein sequence ID" value="ANE79333.1"/>
    <property type="molecule type" value="Genomic_DNA"/>
</dbReference>
<dbReference type="Proteomes" id="UP000077143">
    <property type="component" value="Chromosome"/>
</dbReference>
<keyword evidence="1" id="KW-0472">Membrane</keyword>
<evidence type="ECO:0000256" key="1">
    <source>
        <dbReference type="SAM" id="Phobius"/>
    </source>
</evidence>
<dbReference type="STRING" id="1682113.A7U43_08330"/>
<keyword evidence="1" id="KW-1133">Transmembrane helix</keyword>
<feature type="transmembrane region" description="Helical" evidence="1">
    <location>
        <begin position="34"/>
        <end position="51"/>
    </location>
</feature>
<gene>
    <name evidence="2" type="ORF">A7U43_08330</name>
</gene>
<sequence length="129" mass="13367">MALYGRRLCAVLAVLSAVLHLSMLGQASSAVVAVLVAAMASVCLFCGYELWRAGSLRSWCLVGVMSLAMVAAHLSLPGHRHAEQPAISGPPAESMNALMGVATTVSLVEAVIAAAVLWVLTRRRAAGLV</sequence>
<protein>
    <submittedName>
        <fullName evidence="2">Uncharacterized protein</fullName>
    </submittedName>
</protein>
<dbReference type="KEGG" id="madi:A7U43_08330"/>
<accession>A0A172UJU2</accession>
<organism evidence="2 3">
    <name type="scientific">Mycobacterium adipatum</name>
    <dbReference type="NCBI Taxonomy" id="1682113"/>
    <lineage>
        <taxon>Bacteria</taxon>
        <taxon>Bacillati</taxon>
        <taxon>Actinomycetota</taxon>
        <taxon>Actinomycetes</taxon>
        <taxon>Mycobacteriales</taxon>
        <taxon>Mycobacteriaceae</taxon>
        <taxon>Mycobacterium</taxon>
    </lineage>
</organism>
<proteinExistence type="predicted"/>
<feature type="transmembrane region" description="Helical" evidence="1">
    <location>
        <begin position="96"/>
        <end position="120"/>
    </location>
</feature>
<evidence type="ECO:0000313" key="2">
    <source>
        <dbReference type="EMBL" id="ANE79333.1"/>
    </source>
</evidence>